<dbReference type="KEGG" id="clup:CLUP02_00449"/>
<feature type="region of interest" description="Disordered" evidence="1">
    <location>
        <begin position="287"/>
        <end position="309"/>
    </location>
</feature>
<evidence type="ECO:0000313" key="3">
    <source>
        <dbReference type="Proteomes" id="UP000830671"/>
    </source>
</evidence>
<dbReference type="AlphaFoldDB" id="A0A9Q8SC50"/>
<feature type="compositionally biased region" description="Polar residues" evidence="1">
    <location>
        <begin position="343"/>
        <end position="352"/>
    </location>
</feature>
<gene>
    <name evidence="2" type="ORF">CLUP02_00449</name>
</gene>
<name>A0A9Q8SC50_9PEZI</name>
<dbReference type="GeneID" id="73334507"/>
<organism evidence="2 3">
    <name type="scientific">Colletotrichum lupini</name>
    <dbReference type="NCBI Taxonomy" id="145971"/>
    <lineage>
        <taxon>Eukaryota</taxon>
        <taxon>Fungi</taxon>
        <taxon>Dikarya</taxon>
        <taxon>Ascomycota</taxon>
        <taxon>Pezizomycotina</taxon>
        <taxon>Sordariomycetes</taxon>
        <taxon>Hypocreomycetidae</taxon>
        <taxon>Glomerellales</taxon>
        <taxon>Glomerellaceae</taxon>
        <taxon>Colletotrichum</taxon>
        <taxon>Colletotrichum acutatum species complex</taxon>
    </lineage>
</organism>
<accession>A0A9Q8SC50</accession>
<dbReference type="Proteomes" id="UP000830671">
    <property type="component" value="Chromosome 1"/>
</dbReference>
<dbReference type="EMBL" id="CP019471">
    <property type="protein sequence ID" value="UQC73802.1"/>
    <property type="molecule type" value="Genomic_DNA"/>
</dbReference>
<evidence type="ECO:0000256" key="1">
    <source>
        <dbReference type="SAM" id="MobiDB-lite"/>
    </source>
</evidence>
<keyword evidence="3" id="KW-1185">Reference proteome</keyword>
<protein>
    <submittedName>
        <fullName evidence="2">Uncharacterized protein</fullName>
    </submittedName>
</protein>
<sequence>MARTESRILKLHRLNRLLHTLIGADGRWEIPTSLFQLMVRIQIELLNPSGFSNTRLSYLRRQPRMRPICAVRMKKASKVEYQALPRSISLAFDLRASVKGCLIWPDSARFGRSTGNLDLAGAMPTPASLGRVRPAGIIDIRHHASLGALKPPETCKKTHSMRFVPTALRRRQTKGMFVFENEDPAAGLVVPRRVRQKRSRVWLDVAERPWASANSPRPASGLHFDILFPVSSSLKESFDDESASRGAVSQSDQQVLQVTRQTTPPISKTSNILVFESCLQAGLDRTNDKLGDLQPPRVTFRGRSPRSQRPSRGLALFVISLRILGGPLRKANPEPVRSAQGRPRNTQTNRAE</sequence>
<dbReference type="RefSeq" id="XP_049135454.1">
    <property type="nucleotide sequence ID" value="XM_049279497.1"/>
</dbReference>
<reference evidence="2" key="1">
    <citation type="journal article" date="2021" name="Mol. Plant Microbe Interact.">
        <title>Complete Genome Sequence of the Plant-Pathogenic Fungus Colletotrichum lupini.</title>
        <authorList>
            <person name="Baroncelli R."/>
            <person name="Pensec F."/>
            <person name="Da Lio D."/>
            <person name="Boufleur T."/>
            <person name="Vicente I."/>
            <person name="Sarrocco S."/>
            <person name="Picot A."/>
            <person name="Baraldi E."/>
            <person name="Sukno S."/>
            <person name="Thon M."/>
            <person name="Le Floch G."/>
        </authorList>
    </citation>
    <scope>NUCLEOTIDE SEQUENCE</scope>
    <source>
        <strain evidence="2">IMI 504893</strain>
    </source>
</reference>
<feature type="region of interest" description="Disordered" evidence="1">
    <location>
        <begin position="329"/>
        <end position="352"/>
    </location>
</feature>
<proteinExistence type="predicted"/>
<evidence type="ECO:0000313" key="2">
    <source>
        <dbReference type="EMBL" id="UQC73802.1"/>
    </source>
</evidence>